<organism evidence="2 3">
    <name type="scientific">Psylliodes chrysocephalus</name>
    <dbReference type="NCBI Taxonomy" id="3402493"/>
    <lineage>
        <taxon>Eukaryota</taxon>
        <taxon>Metazoa</taxon>
        <taxon>Ecdysozoa</taxon>
        <taxon>Arthropoda</taxon>
        <taxon>Hexapoda</taxon>
        <taxon>Insecta</taxon>
        <taxon>Pterygota</taxon>
        <taxon>Neoptera</taxon>
        <taxon>Endopterygota</taxon>
        <taxon>Coleoptera</taxon>
        <taxon>Polyphaga</taxon>
        <taxon>Cucujiformia</taxon>
        <taxon>Chrysomeloidea</taxon>
        <taxon>Chrysomelidae</taxon>
        <taxon>Galerucinae</taxon>
        <taxon>Alticini</taxon>
        <taxon>Psylliodes</taxon>
    </lineage>
</organism>
<keyword evidence="1" id="KW-0175">Coiled coil</keyword>
<accession>A0A9P0CY21</accession>
<evidence type="ECO:0000313" key="3">
    <source>
        <dbReference type="Proteomes" id="UP001153636"/>
    </source>
</evidence>
<dbReference type="Proteomes" id="UP001153636">
    <property type="component" value="Chromosome 5"/>
</dbReference>
<dbReference type="OrthoDB" id="6808343at2759"/>
<protein>
    <submittedName>
        <fullName evidence="2">Uncharacterized protein</fullName>
    </submittedName>
</protein>
<dbReference type="EMBL" id="OV651817">
    <property type="protein sequence ID" value="CAH1110384.1"/>
    <property type="molecule type" value="Genomic_DNA"/>
</dbReference>
<name>A0A9P0CY21_9CUCU</name>
<evidence type="ECO:0000313" key="2">
    <source>
        <dbReference type="EMBL" id="CAH1110384.1"/>
    </source>
</evidence>
<gene>
    <name evidence="2" type="ORF">PSYICH_LOCUS11075</name>
</gene>
<proteinExistence type="predicted"/>
<feature type="coiled-coil region" evidence="1">
    <location>
        <begin position="69"/>
        <end position="111"/>
    </location>
</feature>
<sequence>MLNKWRKSWAKKNIRPEILLSSTTIDEISDERFDGPSNNQENKIPVLIPNEKHKTKKASKILVNRNAILDEIRKDRKEYQSKRLKIEGEKIEIQKQKVKEIKRRNDLLAERNDLIKTLTASGESSFTSLL</sequence>
<evidence type="ECO:0000256" key="1">
    <source>
        <dbReference type="SAM" id="Coils"/>
    </source>
</evidence>
<keyword evidence="3" id="KW-1185">Reference proteome</keyword>
<dbReference type="AlphaFoldDB" id="A0A9P0CY21"/>
<reference evidence="2" key="1">
    <citation type="submission" date="2022-01" db="EMBL/GenBank/DDBJ databases">
        <authorList>
            <person name="King R."/>
        </authorList>
    </citation>
    <scope>NUCLEOTIDE SEQUENCE</scope>
</reference>